<evidence type="ECO:0000256" key="2">
    <source>
        <dbReference type="SAM" id="SignalP"/>
    </source>
</evidence>
<dbReference type="EMBL" id="JAQQAF010000004">
    <property type="protein sequence ID" value="KAJ8491066.1"/>
    <property type="molecule type" value="Genomic_DNA"/>
</dbReference>
<evidence type="ECO:0000256" key="1">
    <source>
        <dbReference type="SAM" id="MobiDB-lite"/>
    </source>
</evidence>
<feature type="signal peptide" evidence="2">
    <location>
        <begin position="1"/>
        <end position="25"/>
    </location>
</feature>
<evidence type="ECO:0000313" key="4">
    <source>
        <dbReference type="Proteomes" id="UP001222027"/>
    </source>
</evidence>
<feature type="region of interest" description="Disordered" evidence="1">
    <location>
        <begin position="121"/>
        <end position="140"/>
    </location>
</feature>
<sequence>MASRRVEALLFRLLLLLLSSSCLLASSSREEALRHGVQRHSGAAAEEEAMHAPVLRPFRRARSWKRAQPLLLRPTELPPVEQNGTPPFGGAGEVCSEIQPLARRVLRNARAWDDNTAARGEAGVTQYQERRETSGGFLRG</sequence>
<protein>
    <submittedName>
        <fullName evidence="3">Uncharacterized protein</fullName>
    </submittedName>
</protein>
<feature type="chain" id="PRO_5043687039" evidence="2">
    <location>
        <begin position="26"/>
        <end position="140"/>
    </location>
</feature>
<evidence type="ECO:0000313" key="3">
    <source>
        <dbReference type="EMBL" id="KAJ8491066.1"/>
    </source>
</evidence>
<dbReference type="AlphaFoldDB" id="A0AAV8R3F8"/>
<keyword evidence="2" id="KW-0732">Signal</keyword>
<accession>A0AAV8R3F8</accession>
<keyword evidence="4" id="KW-1185">Reference proteome</keyword>
<organism evidence="3 4">
    <name type="scientific">Ensete ventricosum</name>
    <name type="common">Abyssinian banana</name>
    <name type="synonym">Musa ensete</name>
    <dbReference type="NCBI Taxonomy" id="4639"/>
    <lineage>
        <taxon>Eukaryota</taxon>
        <taxon>Viridiplantae</taxon>
        <taxon>Streptophyta</taxon>
        <taxon>Embryophyta</taxon>
        <taxon>Tracheophyta</taxon>
        <taxon>Spermatophyta</taxon>
        <taxon>Magnoliopsida</taxon>
        <taxon>Liliopsida</taxon>
        <taxon>Zingiberales</taxon>
        <taxon>Musaceae</taxon>
        <taxon>Ensete</taxon>
    </lineage>
</organism>
<dbReference type="Proteomes" id="UP001222027">
    <property type="component" value="Unassembled WGS sequence"/>
</dbReference>
<reference evidence="3 4" key="1">
    <citation type="submission" date="2022-12" db="EMBL/GenBank/DDBJ databases">
        <title>Chromosome-scale assembly of the Ensete ventricosum genome.</title>
        <authorList>
            <person name="Dussert Y."/>
            <person name="Stocks J."/>
            <person name="Wendawek A."/>
            <person name="Woldeyes F."/>
            <person name="Nichols R.A."/>
            <person name="Borrell J.S."/>
        </authorList>
    </citation>
    <scope>NUCLEOTIDE SEQUENCE [LARGE SCALE GENOMIC DNA]</scope>
    <source>
        <strain evidence="4">cv. Maze</strain>
        <tissue evidence="3">Seeds</tissue>
    </source>
</reference>
<gene>
    <name evidence="3" type="ORF">OPV22_012787</name>
</gene>
<proteinExistence type="predicted"/>
<comment type="caution">
    <text evidence="3">The sequence shown here is derived from an EMBL/GenBank/DDBJ whole genome shotgun (WGS) entry which is preliminary data.</text>
</comment>
<name>A0AAV8R3F8_ENSVE</name>